<sequence>MKNLSASALDSKARVTCATMLVRIVKAPKSDDGLNILSRENFEEGEWEAKGLAVPAVEYSSGVYDTVRANPGGVEKTLYDLRRVRQEMPLSEYCKKEIIKSDPNKDISTIEAADVEKYIKECLKDNPKSMIDYTFMNKYMVESGFKFGIDGLHRMTGGGMFSAAPFFKALYLLSPPALFYEDGGMTEDVQFTKTYDVESEQLAPKFEDELFKYTNVEESESLCVVVEIRNITTKKKEKVVSDQDHSLWTALPVFRKDSRYVDSGCFCLPVFEGKVPAAALEASDMYEWICARLKEKKKVKDGGVELKHGASVVVRLVDSCVEEFGSRVAKQSLVNMKYVGMVCDATKKADMIYDYSPGDNPGKKPIAKLFGKADKDAEMKALNIAMAEATGVKHYIFN</sequence>
<protein>
    <submittedName>
        <fullName evidence="1">Uncharacterized protein</fullName>
    </submittedName>
</protein>
<evidence type="ECO:0000313" key="2">
    <source>
        <dbReference type="Proteomes" id="UP001165060"/>
    </source>
</evidence>
<organism evidence="1 2">
    <name type="scientific">Tetraparma gracilis</name>
    <dbReference type="NCBI Taxonomy" id="2962635"/>
    <lineage>
        <taxon>Eukaryota</taxon>
        <taxon>Sar</taxon>
        <taxon>Stramenopiles</taxon>
        <taxon>Ochrophyta</taxon>
        <taxon>Bolidophyceae</taxon>
        <taxon>Parmales</taxon>
        <taxon>Triparmaceae</taxon>
        <taxon>Tetraparma</taxon>
    </lineage>
</organism>
<evidence type="ECO:0000313" key="1">
    <source>
        <dbReference type="EMBL" id="GMI51647.1"/>
    </source>
</evidence>
<gene>
    <name evidence="1" type="ORF">TeGR_g5819</name>
</gene>
<reference evidence="1 2" key="1">
    <citation type="journal article" date="2023" name="Commun. Biol.">
        <title>Genome analysis of Parmales, the sister group of diatoms, reveals the evolutionary specialization of diatoms from phago-mixotrophs to photoautotrophs.</title>
        <authorList>
            <person name="Ban H."/>
            <person name="Sato S."/>
            <person name="Yoshikawa S."/>
            <person name="Yamada K."/>
            <person name="Nakamura Y."/>
            <person name="Ichinomiya M."/>
            <person name="Sato N."/>
            <person name="Blanc-Mathieu R."/>
            <person name="Endo H."/>
            <person name="Kuwata A."/>
            <person name="Ogata H."/>
        </authorList>
    </citation>
    <scope>NUCLEOTIDE SEQUENCE [LARGE SCALE GENOMIC DNA]</scope>
</reference>
<comment type="caution">
    <text evidence="1">The sequence shown here is derived from an EMBL/GenBank/DDBJ whole genome shotgun (WGS) entry which is preliminary data.</text>
</comment>
<keyword evidence="2" id="KW-1185">Reference proteome</keyword>
<proteinExistence type="predicted"/>
<dbReference type="EMBL" id="BRYB01006557">
    <property type="protein sequence ID" value="GMI51647.1"/>
    <property type="molecule type" value="Genomic_DNA"/>
</dbReference>
<dbReference type="Proteomes" id="UP001165060">
    <property type="component" value="Unassembled WGS sequence"/>
</dbReference>
<accession>A0ABQ6N9D6</accession>
<name>A0ABQ6N9D6_9STRA</name>